<keyword evidence="1" id="KW-0472">Membrane</keyword>
<keyword evidence="3" id="KW-1185">Reference proteome</keyword>
<feature type="transmembrane region" description="Helical" evidence="1">
    <location>
        <begin position="5"/>
        <end position="25"/>
    </location>
</feature>
<protein>
    <submittedName>
        <fullName evidence="2">Uncharacterized protein</fullName>
    </submittedName>
</protein>
<dbReference type="EMBL" id="FRFG01000003">
    <property type="protein sequence ID" value="SHO54420.1"/>
    <property type="molecule type" value="Genomic_DNA"/>
</dbReference>
<keyword evidence="1" id="KW-1133">Transmembrane helix</keyword>
<keyword evidence="1" id="KW-0812">Transmembrane</keyword>
<dbReference type="Proteomes" id="UP000184600">
    <property type="component" value="Unassembled WGS sequence"/>
</dbReference>
<sequence>MIRKFLFIVVIAMYYLILLICWWNGADTIENTERGLTKFTVDGVTQITDNYFYLAFYGNIVCMLALYYCLRPTRWKNSQ</sequence>
<evidence type="ECO:0000313" key="2">
    <source>
        <dbReference type="EMBL" id="SHO54420.1"/>
    </source>
</evidence>
<feature type="transmembrane region" description="Helical" evidence="1">
    <location>
        <begin position="51"/>
        <end position="70"/>
    </location>
</feature>
<dbReference type="STRING" id="1117707.VQ7734_00134"/>
<reference evidence="3" key="1">
    <citation type="submission" date="2016-12" db="EMBL/GenBank/DDBJ databases">
        <authorList>
            <person name="Rodrigo-Torres L."/>
            <person name="Arahal R.D."/>
            <person name="Lucena T."/>
        </authorList>
    </citation>
    <scope>NUCLEOTIDE SEQUENCE [LARGE SCALE GENOMIC DNA]</scope>
</reference>
<dbReference type="AlphaFoldDB" id="A0A1M7YP61"/>
<accession>A0A1M7YP61</accession>
<gene>
    <name evidence="2" type="ORF">VQ7734_00134</name>
</gene>
<name>A0A1M7YP61_9VIBR</name>
<evidence type="ECO:0000256" key="1">
    <source>
        <dbReference type="SAM" id="Phobius"/>
    </source>
</evidence>
<evidence type="ECO:0000313" key="3">
    <source>
        <dbReference type="Proteomes" id="UP000184600"/>
    </source>
</evidence>
<proteinExistence type="predicted"/>
<organism evidence="2 3">
    <name type="scientific">Vibrio quintilis</name>
    <dbReference type="NCBI Taxonomy" id="1117707"/>
    <lineage>
        <taxon>Bacteria</taxon>
        <taxon>Pseudomonadati</taxon>
        <taxon>Pseudomonadota</taxon>
        <taxon>Gammaproteobacteria</taxon>
        <taxon>Vibrionales</taxon>
        <taxon>Vibrionaceae</taxon>
        <taxon>Vibrio</taxon>
    </lineage>
</organism>